<dbReference type="Gene3D" id="2.40.30.170">
    <property type="match status" value="1"/>
</dbReference>
<protein>
    <submittedName>
        <fullName evidence="6">HlyD family efflux transporter periplasmic adaptor subunit</fullName>
    </submittedName>
</protein>
<dbReference type="Pfam" id="PF25967">
    <property type="entry name" value="RND-MFP_C"/>
    <property type="match status" value="1"/>
</dbReference>
<comment type="caution">
    <text evidence="6">The sequence shown here is derived from an EMBL/GenBank/DDBJ whole genome shotgun (WGS) entry which is preliminary data.</text>
</comment>
<dbReference type="Gene3D" id="6.20.50.140">
    <property type="match status" value="1"/>
</dbReference>
<keyword evidence="2 3" id="KW-0175">Coiled coil</keyword>
<proteinExistence type="predicted"/>
<gene>
    <name evidence="6" type="ORF">GJJ30_25495</name>
</gene>
<keyword evidence="4" id="KW-0472">Membrane</keyword>
<evidence type="ECO:0000313" key="7">
    <source>
        <dbReference type="Proteomes" id="UP000441754"/>
    </source>
</evidence>
<dbReference type="EMBL" id="WJXZ01000014">
    <property type="protein sequence ID" value="MRS64679.1"/>
    <property type="molecule type" value="Genomic_DNA"/>
</dbReference>
<dbReference type="AlphaFoldDB" id="A0A7K0ESC7"/>
<name>A0A7K0ESC7_9BACT</name>
<dbReference type="Proteomes" id="UP000441754">
    <property type="component" value="Unassembled WGS sequence"/>
</dbReference>
<feature type="transmembrane region" description="Helical" evidence="4">
    <location>
        <begin position="18"/>
        <end position="35"/>
    </location>
</feature>
<dbReference type="GO" id="GO:0030313">
    <property type="term" value="C:cell envelope"/>
    <property type="evidence" value="ECO:0007669"/>
    <property type="project" value="UniProtKB-SubCell"/>
</dbReference>
<dbReference type="RefSeq" id="WP_154177992.1">
    <property type="nucleotide sequence ID" value="NZ_WJXZ01000014.1"/>
</dbReference>
<dbReference type="InterPro" id="IPR058627">
    <property type="entry name" value="MdtA-like_C"/>
</dbReference>
<organism evidence="6 7">
    <name type="scientific">Larkinella terrae</name>
    <dbReference type="NCBI Taxonomy" id="2025311"/>
    <lineage>
        <taxon>Bacteria</taxon>
        <taxon>Pseudomonadati</taxon>
        <taxon>Bacteroidota</taxon>
        <taxon>Cytophagia</taxon>
        <taxon>Cytophagales</taxon>
        <taxon>Spirosomataceae</taxon>
        <taxon>Larkinella</taxon>
    </lineage>
</organism>
<keyword evidence="7" id="KW-1185">Reference proteome</keyword>
<dbReference type="PANTHER" id="PTHR32347:SF14">
    <property type="entry name" value="EFFLUX SYSTEM COMPONENT YKNX-RELATED"/>
    <property type="match status" value="1"/>
</dbReference>
<feature type="coiled-coil region" evidence="3">
    <location>
        <begin position="176"/>
        <end position="235"/>
    </location>
</feature>
<dbReference type="OrthoDB" id="9806939at2"/>
<sequence length="420" mass="46994">MDRELAPEIVRQSRTKNYLIAVIALIVVLVAIYFFRNVLKTSIEASRIRTATAELGPVENSLNATGEVIPAYEQIITSPIRASIRRVLLTPGTQIKPGQAILDMDKSMTIIDFEKMQDQLALKRNSIEQQRMKLDKNLFDAEADDKIKSLNINRLKAELEDTRRLQKVGGRTQEDVTRAENNLRIAELEKTKLENDLSYNRQSMGASLKETILQAQIEEKNLKELDHKLKQANIVADRPGVLTWVNENIGSAVNEGEILAKLADLGSFRIEGSCSDIYADQVKAGLPVIVKVNEINLRGLITQVKPSVKNGVVQFVVQLDNNHHASLRPNMKVEVFVVTNRTAKAVRVANGPAFKGKKVQYVYVLNDKGVAQRREIQTGLSNFDYVEVKSGIQPGEKVILTDLSEFEHLEEITIDNGSNE</sequence>
<evidence type="ECO:0000259" key="5">
    <source>
        <dbReference type="Pfam" id="PF25967"/>
    </source>
</evidence>
<accession>A0A7K0ESC7</accession>
<dbReference type="PANTHER" id="PTHR32347">
    <property type="entry name" value="EFFLUX SYSTEM COMPONENT YKNX-RELATED"/>
    <property type="match status" value="1"/>
</dbReference>
<evidence type="ECO:0000256" key="1">
    <source>
        <dbReference type="ARBA" id="ARBA00004196"/>
    </source>
</evidence>
<evidence type="ECO:0000313" key="6">
    <source>
        <dbReference type="EMBL" id="MRS64679.1"/>
    </source>
</evidence>
<evidence type="ECO:0000256" key="2">
    <source>
        <dbReference type="ARBA" id="ARBA00023054"/>
    </source>
</evidence>
<evidence type="ECO:0000256" key="3">
    <source>
        <dbReference type="SAM" id="Coils"/>
    </source>
</evidence>
<reference evidence="6 7" key="1">
    <citation type="journal article" date="2018" name="Antonie Van Leeuwenhoek">
        <title>Larkinella terrae sp. nov., isolated from soil on Jeju Island, South Korea.</title>
        <authorList>
            <person name="Ten L.N."/>
            <person name="Jeon J."/>
            <person name="Park S.J."/>
            <person name="Park S."/>
            <person name="Lee S.Y."/>
            <person name="Kim M.K."/>
            <person name="Jung H.Y."/>
        </authorList>
    </citation>
    <scope>NUCLEOTIDE SEQUENCE [LARGE SCALE GENOMIC DNA]</scope>
    <source>
        <strain evidence="6 7">KCTC 52001</strain>
    </source>
</reference>
<evidence type="ECO:0000256" key="4">
    <source>
        <dbReference type="SAM" id="Phobius"/>
    </source>
</evidence>
<keyword evidence="4" id="KW-0812">Transmembrane</keyword>
<dbReference type="InterPro" id="IPR050465">
    <property type="entry name" value="UPF0194_transport"/>
</dbReference>
<feature type="domain" description="Multidrug resistance protein MdtA-like C-terminal permuted SH3" evidence="5">
    <location>
        <begin position="360"/>
        <end position="401"/>
    </location>
</feature>
<keyword evidence="4" id="KW-1133">Transmembrane helix</keyword>
<comment type="subcellular location">
    <subcellularLocation>
        <location evidence="1">Cell envelope</location>
    </subcellularLocation>
</comment>